<dbReference type="OrthoDB" id="9812140at2"/>
<proteinExistence type="predicted"/>
<reference evidence="2 3" key="1">
    <citation type="submission" date="2010-08" db="EMBL/GenBank/DDBJ databases">
        <title>Complete sequence of Clostridium cellulovorans 743B.</title>
        <authorList>
            <consortium name="US DOE Joint Genome Institute"/>
            <person name="Lucas S."/>
            <person name="Copeland A."/>
            <person name="Lapidus A."/>
            <person name="Cheng J.-F."/>
            <person name="Bruce D."/>
            <person name="Goodwin L."/>
            <person name="Pitluck S."/>
            <person name="Chertkov O."/>
            <person name="Detter J.C."/>
            <person name="Han C."/>
            <person name="Tapia R."/>
            <person name="Land M."/>
            <person name="Hauser L."/>
            <person name="Chang Y.-J."/>
            <person name="Jeffries C."/>
            <person name="Kyrpides N."/>
            <person name="Ivanova N."/>
            <person name="Mikhailova N."/>
            <person name="Hemme C.L."/>
            <person name="Woyke T."/>
        </authorList>
    </citation>
    <scope>NUCLEOTIDE SEQUENCE [LARGE SCALE GENOMIC DNA]</scope>
    <source>
        <strain evidence="3">ATCC 35296 / DSM 3052 / OCM 3 / 743B</strain>
    </source>
</reference>
<dbReference type="PANTHER" id="PTHR42935:SF1">
    <property type="entry name" value="SLR0930 PROTEIN"/>
    <property type="match status" value="1"/>
</dbReference>
<gene>
    <name evidence="2" type="ordered locus">Clocel_3208</name>
</gene>
<dbReference type="SMART" id="SM00382">
    <property type="entry name" value="AAA"/>
    <property type="match status" value="1"/>
</dbReference>
<dbReference type="InterPro" id="IPR003593">
    <property type="entry name" value="AAA+_ATPase"/>
</dbReference>
<feature type="domain" description="AAA+ ATPase" evidence="1">
    <location>
        <begin position="224"/>
        <end position="342"/>
    </location>
</feature>
<dbReference type="HOGENOM" id="CLU_039512_1_1_9"/>
<accession>D9SUD9</accession>
<dbReference type="EMBL" id="CP002160">
    <property type="protein sequence ID" value="ADL52894.1"/>
    <property type="molecule type" value="Genomic_DNA"/>
</dbReference>
<dbReference type="eggNOG" id="COG2607">
    <property type="taxonomic scope" value="Bacteria"/>
</dbReference>
<organism evidence="2 3">
    <name type="scientific">Clostridium cellulovorans (strain ATCC 35296 / DSM 3052 / OCM 3 / 743B)</name>
    <dbReference type="NCBI Taxonomy" id="573061"/>
    <lineage>
        <taxon>Bacteria</taxon>
        <taxon>Bacillati</taxon>
        <taxon>Bacillota</taxon>
        <taxon>Clostridia</taxon>
        <taxon>Eubacteriales</taxon>
        <taxon>Clostridiaceae</taxon>
        <taxon>Clostridium</taxon>
    </lineage>
</organism>
<dbReference type="SUPFAM" id="SSF52540">
    <property type="entry name" value="P-loop containing nucleoside triphosphate hydrolases"/>
    <property type="match status" value="1"/>
</dbReference>
<dbReference type="STRING" id="573061.Clocel_3208"/>
<dbReference type="AlphaFoldDB" id="D9SUD9"/>
<sequence length="417" mass="48251">MNNLINLNNELDNLIIYRNLLEDPIILSFREYISTNSIKAKNDFCYQLITYGESKGLCGNLWQSHIITILINDENPFSLLAEKDDSQITFEKSSLAKLLKNELSIIKSIYNLDFSFLAMSQEDQFQIIQNYIPSSSISNNSKDNTLSEIFKEMPIENLINALYRYYNTNGCGIFSRYNAFKYDNKKGLIGIDSKDTVRFSDLVGYKIQQKTLIDNTEAFIKGHPANNVLLFGDKGTGKSSCIKALLNEYSSTKLRIIEISKEQLKDFSNIVSKIMKRAYKFIIFMDDLSFEEFEVEYKYMKSILEGSIEVKPSNVLVYATSNRRHLIRETWKEREESISVSEAMEEKLSLVDRFGITITFSAPDKQEYLDIIFNLAEKHNIQLSKEDLTREALRWEMKYNGRSGRTATQFINHLLGR</sequence>
<evidence type="ECO:0000313" key="3">
    <source>
        <dbReference type="Proteomes" id="UP000002730"/>
    </source>
</evidence>
<dbReference type="KEGG" id="ccb:Clocel_3208"/>
<name>D9SUD9_CLOC7</name>
<dbReference type="Proteomes" id="UP000002730">
    <property type="component" value="Chromosome"/>
</dbReference>
<dbReference type="RefSeq" id="WP_010073278.1">
    <property type="nucleotide sequence ID" value="NC_014393.1"/>
</dbReference>
<dbReference type="PANTHER" id="PTHR42935">
    <property type="entry name" value="SLR0930 PROTEIN"/>
    <property type="match status" value="1"/>
</dbReference>
<evidence type="ECO:0000313" key="2">
    <source>
        <dbReference type="EMBL" id="ADL52894.1"/>
    </source>
</evidence>
<protein>
    <recommendedName>
        <fullName evidence="1">AAA+ ATPase domain-containing protein</fullName>
    </recommendedName>
</protein>
<dbReference type="Pfam" id="PF05673">
    <property type="entry name" value="DUF815"/>
    <property type="match status" value="1"/>
</dbReference>
<dbReference type="InterPro" id="IPR027417">
    <property type="entry name" value="P-loop_NTPase"/>
</dbReference>
<dbReference type="InterPro" id="IPR008533">
    <property type="entry name" value="DUF815"/>
</dbReference>
<dbReference type="Gene3D" id="3.40.50.300">
    <property type="entry name" value="P-loop containing nucleotide triphosphate hydrolases"/>
    <property type="match status" value="1"/>
</dbReference>
<keyword evidence="3" id="KW-1185">Reference proteome</keyword>
<evidence type="ECO:0000259" key="1">
    <source>
        <dbReference type="SMART" id="SM00382"/>
    </source>
</evidence>